<organism evidence="2 3">
    <name type="scientific">Trichonephila clavata</name>
    <name type="common">Joro spider</name>
    <name type="synonym">Nephila clavata</name>
    <dbReference type="NCBI Taxonomy" id="2740835"/>
    <lineage>
        <taxon>Eukaryota</taxon>
        <taxon>Metazoa</taxon>
        <taxon>Ecdysozoa</taxon>
        <taxon>Arthropoda</taxon>
        <taxon>Chelicerata</taxon>
        <taxon>Arachnida</taxon>
        <taxon>Araneae</taxon>
        <taxon>Araneomorphae</taxon>
        <taxon>Entelegynae</taxon>
        <taxon>Araneoidea</taxon>
        <taxon>Nephilidae</taxon>
        <taxon>Trichonephila</taxon>
    </lineage>
</organism>
<dbReference type="AlphaFoldDB" id="A0A8X6FGF0"/>
<gene>
    <name evidence="2" type="ORF">TNCT_79531</name>
</gene>
<name>A0A8X6FGF0_TRICU</name>
<reference evidence="2" key="1">
    <citation type="submission" date="2020-07" db="EMBL/GenBank/DDBJ databases">
        <title>Multicomponent nature underlies the extraordinary mechanical properties of spider dragline silk.</title>
        <authorList>
            <person name="Kono N."/>
            <person name="Nakamura H."/>
            <person name="Mori M."/>
            <person name="Yoshida Y."/>
            <person name="Ohtoshi R."/>
            <person name="Malay A.D."/>
            <person name="Moran D.A.P."/>
            <person name="Tomita M."/>
            <person name="Numata K."/>
            <person name="Arakawa K."/>
        </authorList>
    </citation>
    <scope>NUCLEOTIDE SEQUENCE</scope>
</reference>
<evidence type="ECO:0000256" key="1">
    <source>
        <dbReference type="SAM" id="MobiDB-lite"/>
    </source>
</evidence>
<evidence type="ECO:0000313" key="2">
    <source>
        <dbReference type="EMBL" id="GFQ79885.1"/>
    </source>
</evidence>
<keyword evidence="3" id="KW-1185">Reference proteome</keyword>
<dbReference type="EMBL" id="BMAO01012239">
    <property type="protein sequence ID" value="GFQ79885.1"/>
    <property type="molecule type" value="Genomic_DNA"/>
</dbReference>
<accession>A0A8X6FGF0</accession>
<feature type="compositionally biased region" description="Polar residues" evidence="1">
    <location>
        <begin position="51"/>
        <end position="71"/>
    </location>
</feature>
<evidence type="ECO:0000313" key="3">
    <source>
        <dbReference type="Proteomes" id="UP000887116"/>
    </source>
</evidence>
<protein>
    <submittedName>
        <fullName evidence="2">Uncharacterized protein</fullName>
    </submittedName>
</protein>
<feature type="compositionally biased region" description="Basic and acidic residues" evidence="1">
    <location>
        <begin position="72"/>
        <end position="82"/>
    </location>
</feature>
<comment type="caution">
    <text evidence="2">The sequence shown here is derived from an EMBL/GenBank/DDBJ whole genome shotgun (WGS) entry which is preliminary data.</text>
</comment>
<dbReference type="Proteomes" id="UP000887116">
    <property type="component" value="Unassembled WGS sequence"/>
</dbReference>
<sequence>MCCTLRGEGRCKAIRGNSSNRTAGQRSPALHLNSFSMESVSPHQTLPFSSALQASSAKTGTEGSPLTTYSSLEHHGPLKEELIPPEGRKKRSVKVHIFQNEWELDALIISAQKNARREAVKGPFWGYCCLLTLGRSVEVVSNGPARL</sequence>
<feature type="region of interest" description="Disordered" evidence="1">
    <location>
        <begin position="51"/>
        <end position="86"/>
    </location>
</feature>
<proteinExistence type="predicted"/>